<protein>
    <submittedName>
        <fullName evidence="2">Uncharacterized protein</fullName>
    </submittedName>
</protein>
<name>A0A225W4M9_9STRA</name>
<dbReference type="AlphaFoldDB" id="A0A225W4M9"/>
<dbReference type="EMBL" id="NBNE01001776">
    <property type="protein sequence ID" value="OWZ12693.1"/>
    <property type="molecule type" value="Genomic_DNA"/>
</dbReference>
<sequence>MGRKQRGYSVKTKLAAVALVELVCLPAAVEELGYPHGTAHGWWKERAKLRAFKGNKLGKTTKGQGRKESFPFTPALVTFMKDTRRAEERIKSDFALEFWTK</sequence>
<feature type="chain" id="PRO_5012940256" evidence="1">
    <location>
        <begin position="32"/>
        <end position="101"/>
    </location>
</feature>
<evidence type="ECO:0000256" key="1">
    <source>
        <dbReference type="SAM" id="SignalP"/>
    </source>
</evidence>
<comment type="caution">
    <text evidence="2">The sequence shown here is derived from an EMBL/GenBank/DDBJ whole genome shotgun (WGS) entry which is preliminary data.</text>
</comment>
<keyword evidence="1" id="KW-0732">Signal</keyword>
<proteinExistence type="predicted"/>
<organism evidence="2 3">
    <name type="scientific">Phytophthora megakarya</name>
    <dbReference type="NCBI Taxonomy" id="4795"/>
    <lineage>
        <taxon>Eukaryota</taxon>
        <taxon>Sar</taxon>
        <taxon>Stramenopiles</taxon>
        <taxon>Oomycota</taxon>
        <taxon>Peronosporomycetes</taxon>
        <taxon>Peronosporales</taxon>
        <taxon>Peronosporaceae</taxon>
        <taxon>Phytophthora</taxon>
    </lineage>
</organism>
<dbReference type="OrthoDB" id="93641at2759"/>
<gene>
    <name evidence="2" type="ORF">PHMEG_00014099</name>
</gene>
<keyword evidence="3" id="KW-1185">Reference proteome</keyword>
<feature type="signal peptide" evidence="1">
    <location>
        <begin position="1"/>
        <end position="31"/>
    </location>
</feature>
<evidence type="ECO:0000313" key="2">
    <source>
        <dbReference type="EMBL" id="OWZ12693.1"/>
    </source>
</evidence>
<dbReference type="Proteomes" id="UP000198211">
    <property type="component" value="Unassembled WGS sequence"/>
</dbReference>
<dbReference type="STRING" id="4795.A0A225W4M9"/>
<accession>A0A225W4M9</accession>
<evidence type="ECO:0000313" key="3">
    <source>
        <dbReference type="Proteomes" id="UP000198211"/>
    </source>
</evidence>
<reference evidence="3" key="1">
    <citation type="submission" date="2017-03" db="EMBL/GenBank/DDBJ databases">
        <title>Phytopthora megakarya and P. palmivora, two closely related causual agents of cacao black pod achieved similar genome size and gene model numbers by different mechanisms.</title>
        <authorList>
            <person name="Ali S."/>
            <person name="Shao J."/>
            <person name="Larry D.J."/>
            <person name="Kronmiller B."/>
            <person name="Shen D."/>
            <person name="Strem M.D."/>
            <person name="Melnick R.L."/>
            <person name="Guiltinan M.J."/>
            <person name="Tyler B.M."/>
            <person name="Meinhardt L.W."/>
            <person name="Bailey B.A."/>
        </authorList>
    </citation>
    <scope>NUCLEOTIDE SEQUENCE [LARGE SCALE GENOMIC DNA]</scope>
    <source>
        <strain evidence="3">zdho120</strain>
    </source>
</reference>